<dbReference type="Proteomes" id="UP001066276">
    <property type="component" value="Chromosome 8"/>
</dbReference>
<organism evidence="1 2">
    <name type="scientific">Pleurodeles waltl</name>
    <name type="common">Iberian ribbed newt</name>
    <dbReference type="NCBI Taxonomy" id="8319"/>
    <lineage>
        <taxon>Eukaryota</taxon>
        <taxon>Metazoa</taxon>
        <taxon>Chordata</taxon>
        <taxon>Craniata</taxon>
        <taxon>Vertebrata</taxon>
        <taxon>Euteleostomi</taxon>
        <taxon>Amphibia</taxon>
        <taxon>Batrachia</taxon>
        <taxon>Caudata</taxon>
        <taxon>Salamandroidea</taxon>
        <taxon>Salamandridae</taxon>
        <taxon>Pleurodelinae</taxon>
        <taxon>Pleurodeles</taxon>
    </lineage>
</organism>
<protein>
    <submittedName>
        <fullName evidence="1">Uncharacterized protein</fullName>
    </submittedName>
</protein>
<keyword evidence="2" id="KW-1185">Reference proteome</keyword>
<dbReference type="AlphaFoldDB" id="A0AAV7NJ33"/>
<accession>A0AAV7NJ33</accession>
<sequence length="104" mass="11300">MNTPCSRAVLGGIHRGTWACSLASGAGWGLDPELEDWSVEADGEGAARVSAFTPWHEKEREPSARRLQEPAERILIWTGDGEGIQLFFGSPSPLQMIVCSLAYL</sequence>
<proteinExistence type="predicted"/>
<evidence type="ECO:0000313" key="1">
    <source>
        <dbReference type="EMBL" id="KAJ1114925.1"/>
    </source>
</evidence>
<reference evidence="1" key="1">
    <citation type="journal article" date="2022" name="bioRxiv">
        <title>Sequencing and chromosome-scale assembly of the giantPleurodeles waltlgenome.</title>
        <authorList>
            <person name="Brown T."/>
            <person name="Elewa A."/>
            <person name="Iarovenko S."/>
            <person name="Subramanian E."/>
            <person name="Araus A.J."/>
            <person name="Petzold A."/>
            <person name="Susuki M."/>
            <person name="Suzuki K.-i.T."/>
            <person name="Hayashi T."/>
            <person name="Toyoda A."/>
            <person name="Oliveira C."/>
            <person name="Osipova E."/>
            <person name="Leigh N.D."/>
            <person name="Simon A."/>
            <person name="Yun M.H."/>
        </authorList>
    </citation>
    <scope>NUCLEOTIDE SEQUENCE</scope>
    <source>
        <strain evidence="1">20211129_DDA</strain>
        <tissue evidence="1">Liver</tissue>
    </source>
</reference>
<dbReference type="EMBL" id="JANPWB010000012">
    <property type="protein sequence ID" value="KAJ1114925.1"/>
    <property type="molecule type" value="Genomic_DNA"/>
</dbReference>
<gene>
    <name evidence="1" type="ORF">NDU88_003155</name>
</gene>
<name>A0AAV7NJ33_PLEWA</name>
<evidence type="ECO:0000313" key="2">
    <source>
        <dbReference type="Proteomes" id="UP001066276"/>
    </source>
</evidence>
<comment type="caution">
    <text evidence="1">The sequence shown here is derived from an EMBL/GenBank/DDBJ whole genome shotgun (WGS) entry which is preliminary data.</text>
</comment>